<dbReference type="EMBL" id="RDQK01000003">
    <property type="protein sequence ID" value="RMX11361.1"/>
    <property type="molecule type" value="Genomic_DNA"/>
</dbReference>
<evidence type="ECO:0000313" key="2">
    <source>
        <dbReference type="EMBL" id="RMW97679.1"/>
    </source>
</evidence>
<evidence type="ECO:0000313" key="7">
    <source>
        <dbReference type="Proteomes" id="UP000281171"/>
    </source>
</evidence>
<dbReference type="Proteomes" id="UP000267521">
    <property type="component" value="Unassembled WGS sequence"/>
</dbReference>
<dbReference type="Proteomes" id="UP000281171">
    <property type="component" value="Unassembled WGS sequence"/>
</dbReference>
<protein>
    <recommendedName>
        <fullName evidence="8">General secretion pathway protein M</fullName>
    </recommendedName>
</protein>
<evidence type="ECO:0000313" key="3">
    <source>
        <dbReference type="EMBL" id="RMX02722.1"/>
    </source>
</evidence>
<dbReference type="NCBIfam" id="NF040576">
    <property type="entry name" value="T2SS_GspM_XpsM"/>
    <property type="match status" value="1"/>
</dbReference>
<organism evidence="2 6">
    <name type="scientific">Allofranklinella schreckenbergeri</name>
    <dbReference type="NCBI Taxonomy" id="1076744"/>
    <lineage>
        <taxon>Bacteria</taxon>
        <taxon>Pseudomonadati</taxon>
        <taxon>Pseudomonadota</taxon>
        <taxon>Betaproteobacteria</taxon>
        <taxon>Burkholderiales</taxon>
        <taxon>Comamonadaceae</taxon>
        <taxon>Allofranklinella</taxon>
    </lineage>
</organism>
<sequence length="192" mass="21474">MTSTPHPTAVRRRLSKDRVLQLLTVALALAVLAAGSVYVVRKHLWAQAKIEEITPRYERLLGVLESEAAMRQASQRSAQLLQAYAYPASQEAGQIGTDVQQKLRTVFNSAQMVIQSSQVLPEEEDGALLAVPVEVRLEGTLEGLRQALAALADQRPLVQVHSFSIQRGHKSNQYDPVRLRILARFFVWRQKP</sequence>
<proteinExistence type="predicted"/>
<feature type="transmembrane region" description="Helical" evidence="1">
    <location>
        <begin position="20"/>
        <end position="40"/>
    </location>
</feature>
<dbReference type="Proteomes" id="UP000267035">
    <property type="component" value="Unassembled WGS sequence"/>
</dbReference>
<dbReference type="EMBL" id="RDQL01000001">
    <property type="protein sequence ID" value="RMX02722.1"/>
    <property type="molecule type" value="Genomic_DNA"/>
</dbReference>
<accession>A0A3M6R7N6</accession>
<evidence type="ECO:0000256" key="1">
    <source>
        <dbReference type="SAM" id="Phobius"/>
    </source>
</evidence>
<accession>A0A3M6QJU0</accession>
<keyword evidence="1" id="KW-1133">Transmembrane helix</keyword>
<keyword evidence="1" id="KW-0472">Membrane</keyword>
<gene>
    <name evidence="4" type="ORF">EBQ24_01390</name>
    <name evidence="3" type="ORF">EBQ25_00360</name>
    <name evidence="2" type="ORF">EBQ26_08470</name>
</gene>
<dbReference type="InterPro" id="IPR034756">
    <property type="entry name" value="T2SSM_b"/>
</dbReference>
<keyword evidence="1" id="KW-0812">Transmembrane</keyword>
<name>A0A3M6Q374_9BURK</name>
<dbReference type="InterPro" id="IPR014717">
    <property type="entry name" value="Transl_elong_EF1B/ribsomal_bS6"/>
</dbReference>
<dbReference type="AlphaFoldDB" id="A0A3M6Q374"/>
<evidence type="ECO:0000313" key="4">
    <source>
        <dbReference type="EMBL" id="RMX11361.1"/>
    </source>
</evidence>
<dbReference type="Pfam" id="PF10741">
    <property type="entry name" value="T2SSM_b"/>
    <property type="match status" value="1"/>
</dbReference>
<evidence type="ECO:0008006" key="8">
    <source>
        <dbReference type="Google" id="ProtNLM"/>
    </source>
</evidence>
<evidence type="ECO:0000313" key="6">
    <source>
        <dbReference type="Proteomes" id="UP000267521"/>
    </source>
</evidence>
<dbReference type="Gene3D" id="3.30.70.60">
    <property type="match status" value="1"/>
</dbReference>
<reference evidence="5 6" key="1">
    <citation type="submission" date="2018-10" db="EMBL/GenBank/DDBJ databases">
        <title>Comamonadaceae CDC group NO-1 genome sequencing and assembly.</title>
        <authorList>
            <person name="Bernier A.-M."/>
            <person name="Bernard K."/>
        </authorList>
    </citation>
    <scope>NUCLEOTIDE SEQUENCE [LARGE SCALE GENOMIC DNA]</scope>
    <source>
        <strain evidence="3 5">NML161473</strain>
        <strain evidence="4 7">NML180581</strain>
        <strain evidence="2 6">NML970147</strain>
    </source>
</reference>
<evidence type="ECO:0000313" key="5">
    <source>
        <dbReference type="Proteomes" id="UP000267035"/>
    </source>
</evidence>
<dbReference type="EMBL" id="RDQM01000009">
    <property type="protein sequence ID" value="RMW97679.1"/>
    <property type="molecule type" value="Genomic_DNA"/>
</dbReference>
<comment type="caution">
    <text evidence="2">The sequence shown here is derived from an EMBL/GenBank/DDBJ whole genome shotgun (WGS) entry which is preliminary data.</text>
</comment>
<dbReference type="RefSeq" id="WP_122238577.1">
    <property type="nucleotide sequence ID" value="NZ_RDQK01000003.1"/>
</dbReference>
<keyword evidence="5" id="KW-1185">Reference proteome</keyword>
<accession>A0A3M6Q374</accession>